<dbReference type="InterPro" id="IPR007525">
    <property type="entry name" value="FrhB_FdhB_C"/>
</dbReference>
<sequence>MKRSGSLNYFELKKAVLDKEKCIRCGACIIACPIDSLVLDPYPKLVDKCLECGKCAKACPIVKKDGDGFDRKKAFAAKTKSLDILKNSQDGGVVTSILFQLFEKDKIDKAIVVGGENDLEPKAKIVSSKNELNKTAGTKYGLTPVISKLQDIKGSEDVAVVGTPCQSKAARMLKEMGFGIEYIIGVFCMQNFNSVELKNKFEKKGIKNEEIKDLTITNGKFQVNTKDDKKKLPISEFDSCVPRACSSCVDFEAKHADISIGSVGSEKDHSTVIIRTKKGKEMFELTKDKLEYIELNSLQQVDKLGTIKLKK</sequence>
<dbReference type="PANTHER" id="PTHR31332:SF0">
    <property type="entry name" value="7-HYDROXYMETHYL CHLOROPHYLL A REDUCTASE, CHLOROPLASTIC"/>
    <property type="match status" value="1"/>
</dbReference>
<name>A0A1Q6DUC0_METT1</name>
<proteinExistence type="predicted"/>
<feature type="domain" description="4Fe-4S ferredoxin-type" evidence="1">
    <location>
        <begin position="13"/>
        <end position="42"/>
    </location>
</feature>
<dbReference type="GO" id="GO:0052592">
    <property type="term" value="F:oxidoreductase activity, acting on CH or CH2 groups, with an iron-sulfur protein as acceptor"/>
    <property type="evidence" value="ECO:0007669"/>
    <property type="project" value="TreeGrafter"/>
</dbReference>
<dbReference type="Proteomes" id="UP000185744">
    <property type="component" value="Unassembled WGS sequence"/>
</dbReference>
<dbReference type="PANTHER" id="PTHR31332">
    <property type="entry name" value="7-HYDROXYMETHYL CHLOROPHYLL A REDUCTASE, CHLOROPLASTIC"/>
    <property type="match status" value="1"/>
</dbReference>
<evidence type="ECO:0000313" key="2">
    <source>
        <dbReference type="EMBL" id="OKY77971.1"/>
    </source>
</evidence>
<dbReference type="InterPro" id="IPR045220">
    <property type="entry name" value="FRHB/FDHB/HCAR-like"/>
</dbReference>
<dbReference type="Pfam" id="PF04422">
    <property type="entry name" value="FrhB_FdhB_N"/>
    <property type="match status" value="1"/>
</dbReference>
<dbReference type="Pfam" id="PF13237">
    <property type="entry name" value="Fer4_10"/>
    <property type="match status" value="1"/>
</dbReference>
<dbReference type="STRING" id="1903181.BTN85_0449"/>
<comment type="caution">
    <text evidence="2">The sequence shown here is derived from an EMBL/GenBank/DDBJ whole genome shotgun (WGS) entry which is preliminary data.</text>
</comment>
<dbReference type="PROSITE" id="PS51379">
    <property type="entry name" value="4FE4S_FER_2"/>
    <property type="match status" value="2"/>
</dbReference>
<dbReference type="EMBL" id="MSDW01000001">
    <property type="protein sequence ID" value="OKY77971.1"/>
    <property type="molecule type" value="Genomic_DNA"/>
</dbReference>
<dbReference type="InParanoid" id="A0A1Q6DUC0"/>
<accession>A0A1Q6DUC0</accession>
<protein>
    <submittedName>
        <fullName evidence="2">Coenzyme F420-reducing hydrogenase beta subunit</fullName>
    </submittedName>
</protein>
<dbReference type="InterPro" id="IPR017896">
    <property type="entry name" value="4Fe4S_Fe-S-bd"/>
</dbReference>
<organism evidence="2 3">
    <name type="scientific">Methanohalarchaeum thermophilum</name>
    <dbReference type="NCBI Taxonomy" id="1903181"/>
    <lineage>
        <taxon>Archaea</taxon>
        <taxon>Methanobacteriati</taxon>
        <taxon>Methanobacteriota</taxon>
        <taxon>Methanonatronarchaeia</taxon>
        <taxon>Methanonatronarchaeales</taxon>
        <taxon>Methanonatronarchaeaceae</taxon>
        <taxon>Candidatus Methanohalarchaeum</taxon>
    </lineage>
</organism>
<dbReference type="SUPFAM" id="SSF54862">
    <property type="entry name" value="4Fe-4S ferredoxins"/>
    <property type="match status" value="1"/>
</dbReference>
<reference evidence="2" key="1">
    <citation type="submission" date="2016-12" db="EMBL/GenBank/DDBJ databases">
        <title>Discovery of methanogenic haloarchaea.</title>
        <authorList>
            <person name="Sorokin D.Y."/>
            <person name="Makarova K.S."/>
            <person name="Abbas B."/>
            <person name="Ferrer M."/>
            <person name="Golyshin P.N."/>
        </authorList>
    </citation>
    <scope>NUCLEOTIDE SEQUENCE [LARGE SCALE GENOMIC DNA]</scope>
    <source>
        <strain evidence="2">HMET1</strain>
    </source>
</reference>
<gene>
    <name evidence="2" type="ORF">BTN85_0449</name>
</gene>
<evidence type="ECO:0000313" key="3">
    <source>
        <dbReference type="Proteomes" id="UP000185744"/>
    </source>
</evidence>
<dbReference type="PROSITE" id="PS00198">
    <property type="entry name" value="4FE4S_FER_1"/>
    <property type="match status" value="2"/>
</dbReference>
<keyword evidence="3" id="KW-1185">Reference proteome</keyword>
<dbReference type="InterPro" id="IPR017900">
    <property type="entry name" value="4Fe4S_Fe_S_CS"/>
</dbReference>
<evidence type="ECO:0000259" key="1">
    <source>
        <dbReference type="PROSITE" id="PS51379"/>
    </source>
</evidence>
<dbReference type="Pfam" id="PF04432">
    <property type="entry name" value="FrhB_FdhB_C"/>
    <property type="match status" value="1"/>
</dbReference>
<dbReference type="AlphaFoldDB" id="A0A1Q6DUC0"/>
<feature type="domain" description="4Fe-4S ferredoxin-type" evidence="1">
    <location>
        <begin position="47"/>
        <end position="67"/>
    </location>
</feature>
<dbReference type="Gene3D" id="3.30.70.20">
    <property type="match status" value="1"/>
</dbReference>
<dbReference type="InterPro" id="IPR007516">
    <property type="entry name" value="Co_F420_Hydgase/DH_bsu_N"/>
</dbReference>